<dbReference type="Bgee" id="ENSELUG00000020279">
    <property type="expression patterns" value="Expressed in digestive tract and 7 other cell types or tissues"/>
</dbReference>
<feature type="region of interest" description="Disordered" evidence="1">
    <location>
        <begin position="215"/>
        <end position="240"/>
    </location>
</feature>
<dbReference type="InterPro" id="IPR026713">
    <property type="entry name" value="CRACD-like"/>
</dbReference>
<reference evidence="4" key="1">
    <citation type="journal article" date="2014" name="PLoS ONE">
        <title>The genome and linkage map of the northern pike (Esox lucius): conserved synteny revealed between the salmonid sister group and the Neoteleostei.</title>
        <authorList>
            <person name="Rondeau E.B."/>
            <person name="Minkley D.R."/>
            <person name="Leong J.S."/>
            <person name="Messmer A.M."/>
            <person name="Jantzen J.R."/>
            <person name="von Schalburg K.R."/>
            <person name="Lemon C."/>
            <person name="Bird N.H."/>
            <person name="Koop B.F."/>
        </authorList>
    </citation>
    <scope>NUCLEOTIDE SEQUENCE</scope>
</reference>
<feature type="compositionally biased region" description="Basic and acidic residues" evidence="1">
    <location>
        <begin position="371"/>
        <end position="381"/>
    </location>
</feature>
<feature type="compositionally biased region" description="Basic and acidic residues" evidence="1">
    <location>
        <begin position="306"/>
        <end position="322"/>
    </location>
</feature>
<dbReference type="Ensembl" id="ENSELUT00000041737.3">
    <property type="protein sequence ID" value="ENSELUP00000021150.3"/>
    <property type="gene ID" value="ENSELUG00000020279.3"/>
</dbReference>
<evidence type="ECO:0000259" key="2">
    <source>
        <dbReference type="Pfam" id="PF15262"/>
    </source>
</evidence>
<dbReference type="OMA" id="SHANPRI"/>
<feature type="compositionally biased region" description="Polar residues" evidence="1">
    <location>
        <begin position="815"/>
        <end position="832"/>
    </location>
</feature>
<evidence type="ECO:0000313" key="3">
    <source>
        <dbReference type="Ensembl" id="ENSELUP00000021150.3"/>
    </source>
</evidence>
<feature type="compositionally biased region" description="Low complexity" evidence="1">
    <location>
        <begin position="1342"/>
        <end position="1354"/>
    </location>
</feature>
<protein>
    <recommendedName>
        <fullName evidence="2">DUF4592 domain-containing protein</fullName>
    </recommendedName>
</protein>
<feature type="region of interest" description="Disordered" evidence="1">
    <location>
        <begin position="723"/>
        <end position="1064"/>
    </location>
</feature>
<feature type="region of interest" description="Disordered" evidence="1">
    <location>
        <begin position="1231"/>
        <end position="1441"/>
    </location>
</feature>
<evidence type="ECO:0000256" key="1">
    <source>
        <dbReference type="SAM" id="MobiDB-lite"/>
    </source>
</evidence>
<feature type="compositionally biased region" description="Low complexity" evidence="1">
    <location>
        <begin position="1397"/>
        <end position="1412"/>
    </location>
</feature>
<feature type="compositionally biased region" description="Polar residues" evidence="1">
    <location>
        <begin position="336"/>
        <end position="352"/>
    </location>
</feature>
<feature type="compositionally biased region" description="Low complexity" evidence="1">
    <location>
        <begin position="839"/>
        <end position="1027"/>
    </location>
</feature>
<dbReference type="InParanoid" id="A0A3P8YXB9"/>
<feature type="compositionally biased region" description="Polar residues" evidence="1">
    <location>
        <begin position="1102"/>
        <end position="1176"/>
    </location>
</feature>
<feature type="compositionally biased region" description="Polar residues" evidence="1">
    <location>
        <begin position="775"/>
        <end position="794"/>
    </location>
</feature>
<dbReference type="STRING" id="8010.ENSELUP00000021150"/>
<dbReference type="PANTHER" id="PTHR47743">
    <property type="entry name" value="KIAA1210 / KIAA1211 FAMILY MEMBER"/>
    <property type="match status" value="1"/>
</dbReference>
<feature type="domain" description="DUF4592" evidence="2">
    <location>
        <begin position="107"/>
        <end position="228"/>
    </location>
</feature>
<accession>A0A3P8YXB9</accession>
<evidence type="ECO:0000313" key="4">
    <source>
        <dbReference type="Proteomes" id="UP000265140"/>
    </source>
</evidence>
<feature type="compositionally biased region" description="Acidic residues" evidence="1">
    <location>
        <begin position="531"/>
        <end position="554"/>
    </location>
</feature>
<feature type="region of interest" description="Disordered" evidence="1">
    <location>
        <begin position="261"/>
        <end position="384"/>
    </location>
</feature>
<feature type="compositionally biased region" description="Low complexity" evidence="1">
    <location>
        <begin position="795"/>
        <end position="812"/>
    </location>
</feature>
<sequence>MESFAGDGEGSADDIAGRSKSKLKTLKTRLFGKTKTDTKLSQSASDITEEEETAENLCSGTLGSRALSHDSIFLADLDGRCPEQPRVLSEENSPGRIKELQMKLQQQKLHLGPSPLVLPIKRPKDLGNSSENDTPLHCPSEMSVDEKTIPPATSYKDSSKPLSRPISAMPKPPVTSLVPLTPFAPVSDTFHALPPLDFSTPAQLTSCLDNSAARHRMSVKPRNQRACAKNKRLSTTETRPRSESLINFYLTEKDEEDKAAITGRTRSHSNQILKTEQEGSTTPTAPPKLTPLMSGPAEALKCPKTSTKDLHLPCKTSPHEQPHLGVSNDSPAPVTAQPTSTKAGAEQPQPSETPVLKTSLGAPEPPAPPPNKRDALSKSRMPDAIQSMELLPKVDPVAYTLPTSTLASVVALKTSSLMRKLETRAGGQITTEPPAGQEDPGQTTPLSPEDTLRPGTRPCLFSVNSAREWGRPRTGSAGFLGLVQQAEAKREGGGEWGGMNMGQDLWRNNGGAKPKEEVMTPGDMAEKVSEGEELEEELEEGVEATEETQEEEEDGKTTFGVKLRSTSLSLHIRAEAAAGLKKCHDAEVGSPPPAPYSPASKPTGDTPSTRLNSMPKNINMGTSDSTTTLFATRGRAGCLREADTGSSAQPAALPLPKVAQTPSATSNEVKTTPVPPVEAQPASSAPEDHPSGPQALPQALPQAAVSWMSRAWVKTRDLQQLFTNSLPREFPSMQTPSQQQAPPSTPPPALAQIVEQTQKVTLLHTMTVAPPHTETAAQPQSQSRTEMPTSKLLKSQTAAQPQSQSTTETPISKLLKSQTAAQPHSQSTTETPISKLLKSQTAAQPQSQSTTETATSKLLKSQTAAQPQSQSTTETPISKLLKSQTAAQPQSQSTTETATSKLLKSQTAAQPQSQSTTETPISKLLKSQTAAQPQSQSTTETPISKLLKSQTAAQPQSQSTTETPISKLLKSQTAAQPQSQSTTETPTSKLLKSQTAAQPQSQSTTETPTFKLLKSQTTAQPQSQSTTETLNSKLLKSQTTAQPPQTMTLPHSQTANQPQSQPTTILLQSQTAAVAQITKVQTTKTPLTQKSTLLQKDAEPSMQDTKPSTQDTKPSTQDTKPSTQDTKPSTQDTKPSTQNTKPSTQDTKPSTQDTKPSTQNTKPSTQDTKPSTRVSNQTSTWATQPTTTPPQPQSTQRSVSQITTQFSLRATQPALRATTPTQAVLHSFPAGATFTEPEAPSTHSSSPRSIPSQPPWTTRGVNPNLRPQPGPATTPGPVRGPARGQRSPVLQGRCEGEVAPAEKKVGLDRPGTLEERAAFLEKQTEWSPPAGRKMDLRRTKTTSESQTTAESAASPKTTPTHVAAKVAQLDRRPESSPTKVPGRLADREEKWLRKNVPSSLSPSSSPSTSSPLQTITDVGGQPSWMELAKRKSMAWNDKTMD</sequence>
<organism evidence="3 4">
    <name type="scientific">Esox lucius</name>
    <name type="common">Northern pike</name>
    <dbReference type="NCBI Taxonomy" id="8010"/>
    <lineage>
        <taxon>Eukaryota</taxon>
        <taxon>Metazoa</taxon>
        <taxon>Chordata</taxon>
        <taxon>Craniata</taxon>
        <taxon>Vertebrata</taxon>
        <taxon>Euteleostomi</taxon>
        <taxon>Actinopterygii</taxon>
        <taxon>Neopterygii</taxon>
        <taxon>Teleostei</taxon>
        <taxon>Protacanthopterygii</taxon>
        <taxon>Esociformes</taxon>
        <taxon>Esocidae</taxon>
        <taxon>Esox</taxon>
    </lineage>
</organism>
<feature type="compositionally biased region" description="Low complexity" evidence="1">
    <location>
        <begin position="731"/>
        <end position="742"/>
    </location>
</feature>
<feature type="region of interest" description="Disordered" evidence="1">
    <location>
        <begin position="111"/>
        <end position="171"/>
    </location>
</feature>
<feature type="region of interest" description="Disordered" evidence="1">
    <location>
        <begin position="1079"/>
        <end position="1202"/>
    </location>
</feature>
<reference evidence="3" key="3">
    <citation type="submission" date="2025-08" db="UniProtKB">
        <authorList>
            <consortium name="Ensembl"/>
        </authorList>
    </citation>
    <scope>IDENTIFICATION</scope>
</reference>
<reference evidence="3" key="2">
    <citation type="submission" date="2020-02" db="EMBL/GenBank/DDBJ databases">
        <title>Esox lucius (northern pike) genome, fEsoLuc1, primary haplotype.</title>
        <authorList>
            <person name="Myers G."/>
            <person name="Karagic N."/>
            <person name="Meyer A."/>
            <person name="Pippel M."/>
            <person name="Reichard M."/>
            <person name="Winkler S."/>
            <person name="Tracey A."/>
            <person name="Sims Y."/>
            <person name="Howe K."/>
            <person name="Rhie A."/>
            <person name="Formenti G."/>
            <person name="Durbin R."/>
            <person name="Fedrigo O."/>
            <person name="Jarvis E.D."/>
        </authorList>
    </citation>
    <scope>NUCLEOTIDE SEQUENCE [LARGE SCALE GENOMIC DNA]</scope>
</reference>
<dbReference type="InterPro" id="IPR028030">
    <property type="entry name" value="DUF4592"/>
</dbReference>
<feature type="compositionally biased region" description="Basic residues" evidence="1">
    <location>
        <begin position="215"/>
        <end position="232"/>
    </location>
</feature>
<feature type="compositionally biased region" description="Polar residues" evidence="1">
    <location>
        <begin position="603"/>
        <end position="630"/>
    </location>
</feature>
<dbReference type="PANTHER" id="PTHR47743:SF1">
    <property type="entry name" value="CRACD-LIKE PROTEIN"/>
    <property type="match status" value="1"/>
</dbReference>
<feature type="compositionally biased region" description="Low complexity" evidence="1">
    <location>
        <begin position="1240"/>
        <end position="1251"/>
    </location>
</feature>
<keyword evidence="4" id="KW-1185">Reference proteome</keyword>
<feature type="compositionally biased region" description="Low complexity" evidence="1">
    <location>
        <begin position="1177"/>
        <end position="1186"/>
    </location>
</feature>
<reference evidence="3" key="4">
    <citation type="submission" date="2025-09" db="UniProtKB">
        <authorList>
            <consortium name="Ensembl"/>
        </authorList>
    </citation>
    <scope>IDENTIFICATION</scope>
</reference>
<feature type="compositionally biased region" description="Polar residues" evidence="1">
    <location>
        <begin position="268"/>
        <end position="280"/>
    </location>
</feature>
<dbReference type="GeneTree" id="ENSGT00940000163031"/>
<feature type="compositionally biased region" description="Basic and acidic residues" evidence="1">
    <location>
        <begin position="1294"/>
        <end position="1324"/>
    </location>
</feature>
<feature type="region of interest" description="Disordered" evidence="1">
    <location>
        <begin position="578"/>
        <end position="700"/>
    </location>
</feature>
<feature type="compositionally biased region" description="Polar residues" evidence="1">
    <location>
        <begin position="1079"/>
        <end position="1094"/>
    </location>
</feature>
<proteinExistence type="predicted"/>
<feature type="region of interest" description="Disordered" evidence="1">
    <location>
        <begin position="422"/>
        <end position="476"/>
    </location>
</feature>
<feature type="compositionally biased region" description="Polar residues" evidence="1">
    <location>
        <begin position="1028"/>
        <end position="1064"/>
    </location>
</feature>
<feature type="compositionally biased region" description="Basic and acidic residues" evidence="1">
    <location>
        <begin position="513"/>
        <end position="530"/>
    </location>
</feature>
<feature type="compositionally biased region" description="Polar residues" evidence="1">
    <location>
        <begin position="660"/>
        <end position="670"/>
    </location>
</feature>
<feature type="region of interest" description="Disordered" evidence="1">
    <location>
        <begin position="34"/>
        <end position="55"/>
    </location>
</feature>
<feature type="region of interest" description="Disordered" evidence="1">
    <location>
        <begin position="491"/>
        <end position="562"/>
    </location>
</feature>
<dbReference type="Proteomes" id="UP000265140">
    <property type="component" value="Chromosome 16"/>
</dbReference>
<dbReference type="Pfam" id="PF15262">
    <property type="entry name" value="DUF4592"/>
    <property type="match status" value="1"/>
</dbReference>
<name>A0A3P8YXB9_ESOLU</name>